<dbReference type="RefSeq" id="WP_128206149.1">
    <property type="nucleotide sequence ID" value="NZ_JAWHYZ010000047.1"/>
</dbReference>
<keyword evidence="1" id="KW-0614">Plasmid</keyword>
<sequence length="118" mass="13717">MEHDKKTAQDALKKSQGHVLVHGRTGTGKSKLLEEATIPDSRYFHFSKMCGATCYPDLHFLCRTNEDIYLDHILDAKESTVILDSVEFPQNINDSFLYDFFKNHERQREASYCCCIYF</sequence>
<proteinExistence type="predicted"/>
<dbReference type="AlphaFoldDB" id="A0A291FJ17"/>
<accession>A0A291FJ17</accession>
<geneLocation type="plasmid" evidence="1">
    <name>unnamed</name>
</geneLocation>
<evidence type="ECO:0000313" key="1">
    <source>
        <dbReference type="EMBL" id="ATG34047.1"/>
    </source>
</evidence>
<name>A0A291FJ17_ECOLX</name>
<dbReference type="EMBL" id="KY062156">
    <property type="protein sequence ID" value="ATG34047.1"/>
    <property type="molecule type" value="Genomic_DNA"/>
</dbReference>
<protein>
    <recommendedName>
        <fullName evidence="2">Sigma-54 factor interaction domain-containing protein</fullName>
    </recommendedName>
</protein>
<organism evidence="1">
    <name type="scientific">Escherichia coli</name>
    <dbReference type="NCBI Taxonomy" id="562"/>
    <lineage>
        <taxon>Bacteria</taxon>
        <taxon>Pseudomonadati</taxon>
        <taxon>Pseudomonadota</taxon>
        <taxon>Gammaproteobacteria</taxon>
        <taxon>Enterobacterales</taxon>
        <taxon>Enterobacteriaceae</taxon>
        <taxon>Escherichia</taxon>
    </lineage>
</organism>
<evidence type="ECO:0008006" key="2">
    <source>
        <dbReference type="Google" id="ProtNLM"/>
    </source>
</evidence>
<reference evidence="1" key="1">
    <citation type="submission" date="2016-10" db="EMBL/GenBank/DDBJ databases">
        <title>Occurrence of co-existing blaKPC-2 and mcr-1 in a clinical Escherichia coli isolate in China.</title>
        <authorList>
            <person name="Wang Z."/>
            <person name="Jiang H."/>
            <person name="Wang Y."/>
            <person name="Fang Y."/>
            <person name="Tyrrell J."/>
            <person name="Shen Y."/>
            <person name="Wang Y."/>
            <person name="Zhang R."/>
            <person name="Walsh T.R."/>
        </authorList>
    </citation>
    <scope>NUCLEOTIDE SEQUENCE</scope>
    <source>
        <strain evidence="1">Zeyy</strain>
        <plasmid evidence="1">unnamed</plasmid>
    </source>
</reference>